<gene>
    <name evidence="1" type="ORF">TNIN_384721</name>
</gene>
<proteinExistence type="predicted"/>
<comment type="caution">
    <text evidence="1">The sequence shown here is derived from an EMBL/GenBank/DDBJ whole genome shotgun (WGS) entry which is preliminary data.</text>
</comment>
<evidence type="ECO:0000313" key="1">
    <source>
        <dbReference type="EMBL" id="GFY71340.1"/>
    </source>
</evidence>
<reference evidence="1" key="1">
    <citation type="submission" date="2020-08" db="EMBL/GenBank/DDBJ databases">
        <title>Multicomponent nature underlies the extraordinary mechanical properties of spider dragline silk.</title>
        <authorList>
            <person name="Kono N."/>
            <person name="Nakamura H."/>
            <person name="Mori M."/>
            <person name="Yoshida Y."/>
            <person name="Ohtoshi R."/>
            <person name="Malay A.D."/>
            <person name="Moran D.A.P."/>
            <person name="Tomita M."/>
            <person name="Numata K."/>
            <person name="Arakawa K."/>
        </authorList>
    </citation>
    <scope>NUCLEOTIDE SEQUENCE</scope>
</reference>
<evidence type="ECO:0000313" key="2">
    <source>
        <dbReference type="Proteomes" id="UP000886998"/>
    </source>
</evidence>
<organism evidence="1 2">
    <name type="scientific">Trichonephila inaurata madagascariensis</name>
    <dbReference type="NCBI Taxonomy" id="2747483"/>
    <lineage>
        <taxon>Eukaryota</taxon>
        <taxon>Metazoa</taxon>
        <taxon>Ecdysozoa</taxon>
        <taxon>Arthropoda</taxon>
        <taxon>Chelicerata</taxon>
        <taxon>Arachnida</taxon>
        <taxon>Araneae</taxon>
        <taxon>Araneomorphae</taxon>
        <taxon>Entelegynae</taxon>
        <taxon>Araneoidea</taxon>
        <taxon>Nephilidae</taxon>
        <taxon>Trichonephila</taxon>
        <taxon>Trichonephila inaurata</taxon>
    </lineage>
</organism>
<sequence>MWAARGSTRRERGYITYRQVDGFFNLLELQGGTWALFCRESAHRLRECGGGVRRGGELTKSISDVS</sequence>
<protein>
    <submittedName>
        <fullName evidence="1">Uncharacterized protein</fullName>
    </submittedName>
</protein>
<dbReference type="AlphaFoldDB" id="A0A8X6YI67"/>
<accession>A0A8X6YI67</accession>
<name>A0A8X6YI67_9ARAC</name>
<dbReference type="Proteomes" id="UP000886998">
    <property type="component" value="Unassembled WGS sequence"/>
</dbReference>
<dbReference type="EMBL" id="BMAV01018752">
    <property type="protein sequence ID" value="GFY71340.1"/>
    <property type="molecule type" value="Genomic_DNA"/>
</dbReference>
<keyword evidence="2" id="KW-1185">Reference proteome</keyword>